<evidence type="ECO:0000313" key="6">
    <source>
        <dbReference type="EMBL" id="OWQ78466.1"/>
    </source>
</evidence>
<dbReference type="Proteomes" id="UP000197090">
    <property type="component" value="Unassembled WGS sequence"/>
</dbReference>
<evidence type="ECO:0000313" key="7">
    <source>
        <dbReference type="Proteomes" id="UP000197090"/>
    </source>
</evidence>
<dbReference type="SUPFAM" id="SSF46785">
    <property type="entry name" value="Winged helix' DNA-binding domain"/>
    <property type="match status" value="1"/>
</dbReference>
<feature type="domain" description="HTH lysR-type" evidence="5">
    <location>
        <begin position="1"/>
        <end position="59"/>
    </location>
</feature>
<name>A0A246IFS8_STEMA</name>
<organism evidence="6 7">
    <name type="scientific">Stenotrophomonas maltophilia</name>
    <name type="common">Pseudomonas maltophilia</name>
    <name type="synonym">Xanthomonas maltophilia</name>
    <dbReference type="NCBI Taxonomy" id="40324"/>
    <lineage>
        <taxon>Bacteria</taxon>
        <taxon>Pseudomonadati</taxon>
        <taxon>Pseudomonadota</taxon>
        <taxon>Gammaproteobacteria</taxon>
        <taxon>Lysobacterales</taxon>
        <taxon>Lysobacteraceae</taxon>
        <taxon>Stenotrophomonas</taxon>
        <taxon>Stenotrophomonas maltophilia group</taxon>
    </lineage>
</organism>
<proteinExistence type="inferred from homology"/>
<keyword evidence="4" id="KW-0804">Transcription</keyword>
<dbReference type="Pfam" id="PF00126">
    <property type="entry name" value="HTH_1"/>
    <property type="match status" value="1"/>
</dbReference>
<evidence type="ECO:0000256" key="2">
    <source>
        <dbReference type="ARBA" id="ARBA00023015"/>
    </source>
</evidence>
<sequence>MDHFAALRALRAIVDAGSFTAAAERLGTTHSAMSRQLRQLEEHLQVRLLDRNSRRLSLTEAGRDYYREAATLLDRLQEADDRARAGQAQPSGRVRISVPQVVASQELPHWLPSFLQRYPQVTLDLSADDQVVDVVGGGFDLALRIAASLPDSQLVARELASCPRILVAAPAYLARHGLPRQAADLEQHTLLGFSPTPSMPPWQLQGPRGACVSVEAGQRLRVDATPALYAAALAGMGISLFTALTVQEDLRAGRLIRVLPAWHAGQRRYFALYPHARALAPKVRALVEHLAAHYAAQAGVAGVAGVAG</sequence>
<evidence type="ECO:0000259" key="5">
    <source>
        <dbReference type="PROSITE" id="PS50931"/>
    </source>
</evidence>
<dbReference type="InterPro" id="IPR000847">
    <property type="entry name" value="LysR_HTH_N"/>
</dbReference>
<comment type="similarity">
    <text evidence="1">Belongs to the LysR transcriptional regulatory family.</text>
</comment>
<dbReference type="FunFam" id="1.10.10.10:FF:000001">
    <property type="entry name" value="LysR family transcriptional regulator"/>
    <property type="match status" value="1"/>
</dbReference>
<dbReference type="GO" id="GO:0003700">
    <property type="term" value="F:DNA-binding transcription factor activity"/>
    <property type="evidence" value="ECO:0007669"/>
    <property type="project" value="InterPro"/>
</dbReference>
<keyword evidence="2" id="KW-0805">Transcription regulation</keyword>
<reference evidence="6 7" key="1">
    <citation type="submission" date="2017-06" db="EMBL/GenBank/DDBJ databases">
        <authorList>
            <person name="Kim H.J."/>
            <person name="Triplett B.A."/>
        </authorList>
    </citation>
    <scope>NUCLEOTIDE SEQUENCE [LARGE SCALE GENOMIC DNA]</scope>
    <source>
        <strain evidence="6 7">594</strain>
    </source>
</reference>
<dbReference type="InterPro" id="IPR036388">
    <property type="entry name" value="WH-like_DNA-bd_sf"/>
</dbReference>
<dbReference type="PRINTS" id="PR00039">
    <property type="entry name" value="HTHLYSR"/>
</dbReference>
<dbReference type="CDD" id="cd08422">
    <property type="entry name" value="PBP2_CrgA_like"/>
    <property type="match status" value="1"/>
</dbReference>
<dbReference type="Gene3D" id="3.40.190.290">
    <property type="match status" value="1"/>
</dbReference>
<gene>
    <name evidence="6" type="ORF">CEE63_01500</name>
</gene>
<evidence type="ECO:0000256" key="1">
    <source>
        <dbReference type="ARBA" id="ARBA00009437"/>
    </source>
</evidence>
<dbReference type="SUPFAM" id="SSF53850">
    <property type="entry name" value="Periplasmic binding protein-like II"/>
    <property type="match status" value="1"/>
</dbReference>
<keyword evidence="3" id="KW-0238">DNA-binding</keyword>
<dbReference type="Pfam" id="PF03466">
    <property type="entry name" value="LysR_substrate"/>
    <property type="match status" value="1"/>
</dbReference>
<dbReference type="InterPro" id="IPR036390">
    <property type="entry name" value="WH_DNA-bd_sf"/>
</dbReference>
<comment type="caution">
    <text evidence="6">The sequence shown here is derived from an EMBL/GenBank/DDBJ whole genome shotgun (WGS) entry which is preliminary data.</text>
</comment>
<dbReference type="EMBL" id="NIVX01000012">
    <property type="protein sequence ID" value="OWQ78466.1"/>
    <property type="molecule type" value="Genomic_DNA"/>
</dbReference>
<dbReference type="RefSeq" id="WP_088496166.1">
    <property type="nucleotide sequence ID" value="NZ_NIVX01000012.1"/>
</dbReference>
<dbReference type="PROSITE" id="PS50931">
    <property type="entry name" value="HTH_LYSR"/>
    <property type="match status" value="1"/>
</dbReference>
<dbReference type="Gene3D" id="1.10.10.10">
    <property type="entry name" value="Winged helix-like DNA-binding domain superfamily/Winged helix DNA-binding domain"/>
    <property type="match status" value="1"/>
</dbReference>
<dbReference type="PANTHER" id="PTHR30537:SF5">
    <property type="entry name" value="HTH-TYPE TRANSCRIPTIONAL ACTIVATOR TTDR-RELATED"/>
    <property type="match status" value="1"/>
</dbReference>
<dbReference type="PANTHER" id="PTHR30537">
    <property type="entry name" value="HTH-TYPE TRANSCRIPTIONAL REGULATOR"/>
    <property type="match status" value="1"/>
</dbReference>
<dbReference type="InterPro" id="IPR058163">
    <property type="entry name" value="LysR-type_TF_proteobact-type"/>
</dbReference>
<accession>A0A246IFS8</accession>
<dbReference type="AlphaFoldDB" id="A0A246IFS8"/>
<dbReference type="GO" id="GO:0003677">
    <property type="term" value="F:DNA binding"/>
    <property type="evidence" value="ECO:0007669"/>
    <property type="project" value="UniProtKB-KW"/>
</dbReference>
<evidence type="ECO:0000256" key="3">
    <source>
        <dbReference type="ARBA" id="ARBA00023125"/>
    </source>
</evidence>
<protein>
    <submittedName>
        <fullName evidence="6">LysR family transcriptional regulator</fullName>
    </submittedName>
</protein>
<dbReference type="InterPro" id="IPR005119">
    <property type="entry name" value="LysR_subst-bd"/>
</dbReference>
<evidence type="ECO:0000256" key="4">
    <source>
        <dbReference type="ARBA" id="ARBA00023163"/>
    </source>
</evidence>